<feature type="compositionally biased region" description="Basic and acidic residues" evidence="1">
    <location>
        <begin position="152"/>
        <end position="161"/>
    </location>
</feature>
<reference evidence="2 3" key="1">
    <citation type="journal article" date="2022" name="Front. Cell. Infect. Microbiol.">
        <title>The Genomes of Two Strains of Taenia crassiceps the Animal Model for the Study of Human Cysticercosis.</title>
        <authorList>
            <person name="Bobes R.J."/>
            <person name="Estrada K."/>
            <person name="Rios-Valencia D.G."/>
            <person name="Calderon-Gallegos A."/>
            <person name="de la Torre P."/>
            <person name="Carrero J.C."/>
            <person name="Sanchez-Flores A."/>
            <person name="Laclette J.P."/>
        </authorList>
    </citation>
    <scope>NUCLEOTIDE SEQUENCE [LARGE SCALE GENOMIC DNA]</scope>
    <source>
        <strain evidence="2">WFUcys</strain>
    </source>
</reference>
<protein>
    <submittedName>
        <fullName evidence="2">Uncharacterized protein</fullName>
    </submittedName>
</protein>
<feature type="region of interest" description="Disordered" evidence="1">
    <location>
        <begin position="81"/>
        <end position="108"/>
    </location>
</feature>
<feature type="region of interest" description="Disordered" evidence="1">
    <location>
        <begin position="127"/>
        <end position="166"/>
    </location>
</feature>
<keyword evidence="3" id="KW-1185">Reference proteome</keyword>
<evidence type="ECO:0000313" key="2">
    <source>
        <dbReference type="EMBL" id="KAL5107388.1"/>
    </source>
</evidence>
<feature type="compositionally biased region" description="Polar residues" evidence="1">
    <location>
        <begin position="130"/>
        <end position="140"/>
    </location>
</feature>
<accession>A0ABR4QCD1</accession>
<proteinExistence type="predicted"/>
<evidence type="ECO:0000256" key="1">
    <source>
        <dbReference type="SAM" id="MobiDB-lite"/>
    </source>
</evidence>
<dbReference type="Proteomes" id="UP001651158">
    <property type="component" value="Unassembled WGS sequence"/>
</dbReference>
<organism evidence="2 3">
    <name type="scientific">Taenia crassiceps</name>
    <dbReference type="NCBI Taxonomy" id="6207"/>
    <lineage>
        <taxon>Eukaryota</taxon>
        <taxon>Metazoa</taxon>
        <taxon>Spiralia</taxon>
        <taxon>Lophotrochozoa</taxon>
        <taxon>Platyhelminthes</taxon>
        <taxon>Cestoda</taxon>
        <taxon>Eucestoda</taxon>
        <taxon>Cyclophyllidea</taxon>
        <taxon>Taeniidae</taxon>
        <taxon>Taenia</taxon>
    </lineage>
</organism>
<evidence type="ECO:0000313" key="3">
    <source>
        <dbReference type="Proteomes" id="UP001651158"/>
    </source>
</evidence>
<dbReference type="EMBL" id="JAKROA010000004">
    <property type="protein sequence ID" value="KAL5107388.1"/>
    <property type="molecule type" value="Genomic_DNA"/>
</dbReference>
<gene>
    <name evidence="2" type="ORF">TcWFU_001736</name>
</gene>
<sequence length="325" mass="36886">MKQRTIITEYLELSRLFVDNSEMSPMFTDDKEELESILARLDKAVNQFSAVRFIERIPGPSAAVVAEEEVGDEADFVEVPPLSPPSDHQTASNADVVEGGETENKEKEQISVKPLAFLTDKLPWEMKGHPSSSLSKQLQNSHRRRPARLLGRSREQLRGLRSEAPQESIILPSEGIPPQERGIKLESLHRFWKPFDVEEFETPRTDHLEAAISFSPSVTKSLPVKVVDGEKFSECVKAEGVGEDRLSPDNPNTSLAIAKSSHSKQLTSKARWLRVVETVKQSPKRRKRRYPNLVDVLKTKKVVSQSLRYQLLHPQHLRRRQNFGK</sequence>
<name>A0ABR4QCD1_9CEST</name>
<comment type="caution">
    <text evidence="2">The sequence shown here is derived from an EMBL/GenBank/DDBJ whole genome shotgun (WGS) entry which is preliminary data.</text>
</comment>